<dbReference type="RefSeq" id="WP_154788931.1">
    <property type="nucleotide sequence ID" value="NZ_WMBB01000007.1"/>
</dbReference>
<comment type="caution">
    <text evidence="1">The sequence shown here is derived from an EMBL/GenBank/DDBJ whole genome shotgun (WGS) entry which is preliminary data.</text>
</comment>
<name>A0A6I3KZT9_9NOCA</name>
<protein>
    <recommendedName>
        <fullName evidence="3">Cupin domain-containing protein</fullName>
    </recommendedName>
</protein>
<evidence type="ECO:0000313" key="1">
    <source>
        <dbReference type="EMBL" id="MTE14518.1"/>
    </source>
</evidence>
<gene>
    <name evidence="1" type="ORF">GLP40_17340</name>
</gene>
<dbReference type="SUPFAM" id="SSF51182">
    <property type="entry name" value="RmlC-like cupins"/>
    <property type="match status" value="1"/>
</dbReference>
<organism evidence="1 2">
    <name type="scientific">Nocardia aurantiaca</name>
    <dbReference type="NCBI Taxonomy" id="2675850"/>
    <lineage>
        <taxon>Bacteria</taxon>
        <taxon>Bacillati</taxon>
        <taxon>Actinomycetota</taxon>
        <taxon>Actinomycetes</taxon>
        <taxon>Mycobacteriales</taxon>
        <taxon>Nocardiaceae</taxon>
        <taxon>Nocardia</taxon>
    </lineage>
</organism>
<proteinExistence type="predicted"/>
<accession>A0A6I3KZT9</accession>
<sequence length="127" mass="13266">MTEPKNLRYTVIESTADGGSVFADAEIPLADRTLAVGVPAMAVGGMPSATGVSYLRSAGFDSEPHPAPARQWVVMLRGAIEVITSDGKRRRFAPGDLVLAADTEGRGHTTVAVGEPPFEALFIPTAS</sequence>
<dbReference type="InterPro" id="IPR011051">
    <property type="entry name" value="RmlC_Cupin_sf"/>
</dbReference>
<dbReference type="Proteomes" id="UP000432464">
    <property type="component" value="Unassembled WGS sequence"/>
</dbReference>
<dbReference type="InterPro" id="IPR014710">
    <property type="entry name" value="RmlC-like_jellyroll"/>
</dbReference>
<evidence type="ECO:0008006" key="3">
    <source>
        <dbReference type="Google" id="ProtNLM"/>
    </source>
</evidence>
<reference evidence="1 2" key="1">
    <citation type="submission" date="2019-11" db="EMBL/GenBank/DDBJ databases">
        <title>Nocardia sp. nov. CT2-14 isolated from soil.</title>
        <authorList>
            <person name="Kanchanasin P."/>
            <person name="Tanasupawat S."/>
            <person name="Yuki M."/>
            <person name="Kudo T."/>
        </authorList>
    </citation>
    <scope>NUCLEOTIDE SEQUENCE [LARGE SCALE GENOMIC DNA]</scope>
    <source>
        <strain evidence="1 2">CT2-14</strain>
    </source>
</reference>
<evidence type="ECO:0000313" key="2">
    <source>
        <dbReference type="Proteomes" id="UP000432464"/>
    </source>
</evidence>
<dbReference type="Gene3D" id="2.60.120.10">
    <property type="entry name" value="Jelly Rolls"/>
    <property type="match status" value="1"/>
</dbReference>
<keyword evidence="2" id="KW-1185">Reference proteome</keyword>
<dbReference type="EMBL" id="WMBB01000007">
    <property type="protein sequence ID" value="MTE14518.1"/>
    <property type="molecule type" value="Genomic_DNA"/>
</dbReference>
<dbReference type="AlphaFoldDB" id="A0A6I3KZT9"/>